<reference evidence="1 2" key="1">
    <citation type="submission" date="2024-03" db="EMBL/GenBank/DDBJ databases">
        <title>Whole genome sequencing of Streptomyces racemochromogenes, to identify antimicrobial biosynthetic gene clusters.</title>
        <authorList>
            <person name="Suryawanshi P."/>
            <person name="Krishnaraj P.U."/>
            <person name="Arun Y.P."/>
            <person name="Suryawanshi M.P."/>
            <person name="Rakshit O."/>
        </authorList>
    </citation>
    <scope>NUCLEOTIDE SEQUENCE [LARGE SCALE GENOMIC DNA]</scope>
    <source>
        <strain evidence="1 2">AUDT626</strain>
    </source>
</reference>
<evidence type="ECO:0000313" key="2">
    <source>
        <dbReference type="Proteomes" id="UP001610631"/>
    </source>
</evidence>
<name>A0ABW7PEI4_9ACTN</name>
<organism evidence="1 2">
    <name type="scientific">Streptomyces racemochromogenes</name>
    <dbReference type="NCBI Taxonomy" id="67353"/>
    <lineage>
        <taxon>Bacteria</taxon>
        <taxon>Bacillati</taxon>
        <taxon>Actinomycetota</taxon>
        <taxon>Actinomycetes</taxon>
        <taxon>Kitasatosporales</taxon>
        <taxon>Streptomycetaceae</taxon>
        <taxon>Streptomyces</taxon>
    </lineage>
</organism>
<dbReference type="EMBL" id="JBBDHD010000031">
    <property type="protein sequence ID" value="MFH7596375.1"/>
    <property type="molecule type" value="Genomic_DNA"/>
</dbReference>
<dbReference type="Proteomes" id="UP001610631">
    <property type="component" value="Unassembled WGS sequence"/>
</dbReference>
<accession>A0ABW7PEI4</accession>
<comment type="caution">
    <text evidence="1">The sequence shown here is derived from an EMBL/GenBank/DDBJ whole genome shotgun (WGS) entry which is preliminary data.</text>
</comment>
<sequence length="138" mass="14955">MEMRTLIEGLAEEAERQLRDRAWAPSPADRATAAQAAADLHTTIGTPHTQEALTAIDRLEHLREALAVLAIALARVHGRLAWFLGAAVTALAPVLHWRALPDDDGPTFGAVRPTPEQYTDAEEAIRRLHGTLVLITGS</sequence>
<proteinExistence type="predicted"/>
<dbReference type="RefSeq" id="WP_395510208.1">
    <property type="nucleotide sequence ID" value="NZ_JBBDHD010000031.1"/>
</dbReference>
<gene>
    <name evidence="1" type="ORF">WDV06_14895</name>
</gene>
<evidence type="ECO:0000313" key="1">
    <source>
        <dbReference type="EMBL" id="MFH7596375.1"/>
    </source>
</evidence>
<keyword evidence="2" id="KW-1185">Reference proteome</keyword>
<protein>
    <submittedName>
        <fullName evidence="1">Uncharacterized protein</fullName>
    </submittedName>
</protein>